<accession>A0A9X9FUD2</accession>
<dbReference type="Proteomes" id="UP000316123">
    <property type="component" value="Unassembled WGS sequence"/>
</dbReference>
<dbReference type="OrthoDB" id="7032452at2"/>
<feature type="transmembrane region" description="Helical" evidence="1">
    <location>
        <begin position="110"/>
        <end position="128"/>
    </location>
</feature>
<evidence type="ECO:0000313" key="2">
    <source>
        <dbReference type="EMBL" id="TWR48197.1"/>
    </source>
</evidence>
<dbReference type="RefSeq" id="WP_137213134.1">
    <property type="nucleotide sequence ID" value="NZ_FNSU01000003.1"/>
</dbReference>
<dbReference type="EMBL" id="VFEQ01000040">
    <property type="protein sequence ID" value="TWR48197.1"/>
    <property type="molecule type" value="Genomic_DNA"/>
</dbReference>
<comment type="caution">
    <text evidence="2">The sequence shown here is derived from an EMBL/GenBank/DDBJ whole genome shotgun (WGS) entry which is preliminary data.</text>
</comment>
<evidence type="ECO:0000313" key="3">
    <source>
        <dbReference type="Proteomes" id="UP000316123"/>
    </source>
</evidence>
<feature type="transmembrane region" description="Helical" evidence="1">
    <location>
        <begin position="21"/>
        <end position="46"/>
    </location>
</feature>
<keyword evidence="1" id="KW-0472">Membrane</keyword>
<keyword evidence="1" id="KW-1133">Transmembrane helix</keyword>
<sequence length="161" mass="18404">MKNRQEPLYLIDPRSLWARHRLALFGGLIALCLSIATTGTLMNLTYFAHASDELTSNAFFIAGGIACAVFGVAQSLVLHGYPRWVWLQVGVFLIYLLLVVPTILYSPDHLLFTLALLSPLIGLLCLNSKRQRQMRREMLEIRHKRNGVIATLKQQGRWKWW</sequence>
<protein>
    <submittedName>
        <fullName evidence="2">Uncharacterized protein</fullName>
    </submittedName>
</protein>
<dbReference type="AlphaFoldDB" id="A0A9X9FUD2"/>
<proteinExistence type="predicted"/>
<organism evidence="2 3">
    <name type="scientific">Pseudomonas marginalis</name>
    <name type="common">Pseudomonas panacis</name>
    <dbReference type="NCBI Taxonomy" id="298"/>
    <lineage>
        <taxon>Bacteria</taxon>
        <taxon>Pseudomonadati</taxon>
        <taxon>Pseudomonadota</taxon>
        <taxon>Gammaproteobacteria</taxon>
        <taxon>Pseudomonadales</taxon>
        <taxon>Pseudomonadaceae</taxon>
        <taxon>Pseudomonas</taxon>
    </lineage>
</organism>
<feature type="transmembrane region" description="Helical" evidence="1">
    <location>
        <begin position="85"/>
        <end position="104"/>
    </location>
</feature>
<evidence type="ECO:0000256" key="1">
    <source>
        <dbReference type="SAM" id="Phobius"/>
    </source>
</evidence>
<keyword evidence="1" id="KW-0812">Transmembrane</keyword>
<gene>
    <name evidence="2" type="ORF">FIV41_31880</name>
</gene>
<feature type="transmembrane region" description="Helical" evidence="1">
    <location>
        <begin position="58"/>
        <end position="78"/>
    </location>
</feature>
<reference evidence="2 3" key="1">
    <citation type="submission" date="2019-06" db="EMBL/GenBank/DDBJ databases">
        <title>Pseudomonas bimorpha sp. nov. isolated from bovine raw milk and skim milk concentrate.</title>
        <authorList>
            <person name="Hofmann K."/>
            <person name="Huptas C."/>
            <person name="Doll E."/>
            <person name="Scherer S."/>
            <person name="Wenning M."/>
        </authorList>
    </citation>
    <scope>NUCLEOTIDE SEQUENCE [LARGE SCALE GENOMIC DNA]</scope>
    <source>
        <strain evidence="2 3">DSM 13124</strain>
    </source>
</reference>
<name>A0A9X9FUD2_PSEMA</name>